<feature type="compositionally biased region" description="Polar residues" evidence="1">
    <location>
        <begin position="1"/>
        <end position="10"/>
    </location>
</feature>
<keyword evidence="3" id="KW-1185">Reference proteome</keyword>
<protein>
    <submittedName>
        <fullName evidence="2">Uncharacterized protein</fullName>
    </submittedName>
</protein>
<feature type="region of interest" description="Disordered" evidence="1">
    <location>
        <begin position="1"/>
        <end position="20"/>
    </location>
</feature>
<sequence length="94" mass="10524">MQEFRSQIQSWERREEQVGEGVDGGVVKAFTLKSSEAIKVLKSVPQNLIFDVRAALHEDANQDIIDVLPGTAQLDGFCYFNAPNNRAFLSQKVL</sequence>
<dbReference type="Proteomes" id="UP000735302">
    <property type="component" value="Unassembled WGS sequence"/>
</dbReference>
<comment type="caution">
    <text evidence="2">The sequence shown here is derived from an EMBL/GenBank/DDBJ whole genome shotgun (WGS) entry which is preliminary data.</text>
</comment>
<dbReference type="EMBL" id="BLXT01000880">
    <property type="protein sequence ID" value="GFN81157.1"/>
    <property type="molecule type" value="Genomic_DNA"/>
</dbReference>
<gene>
    <name evidence="2" type="ORF">PoB_000766300</name>
</gene>
<reference evidence="2 3" key="1">
    <citation type="journal article" date="2021" name="Elife">
        <title>Chloroplast acquisition without the gene transfer in kleptoplastic sea slugs, Plakobranchus ocellatus.</title>
        <authorList>
            <person name="Maeda T."/>
            <person name="Takahashi S."/>
            <person name="Yoshida T."/>
            <person name="Shimamura S."/>
            <person name="Takaki Y."/>
            <person name="Nagai Y."/>
            <person name="Toyoda A."/>
            <person name="Suzuki Y."/>
            <person name="Arimoto A."/>
            <person name="Ishii H."/>
            <person name="Satoh N."/>
            <person name="Nishiyama T."/>
            <person name="Hasebe M."/>
            <person name="Maruyama T."/>
            <person name="Minagawa J."/>
            <person name="Obokata J."/>
            <person name="Shigenobu S."/>
        </authorList>
    </citation>
    <scope>NUCLEOTIDE SEQUENCE [LARGE SCALE GENOMIC DNA]</scope>
</reference>
<name>A0AAV3YG92_9GAST</name>
<proteinExistence type="predicted"/>
<organism evidence="2 3">
    <name type="scientific">Plakobranchus ocellatus</name>
    <dbReference type="NCBI Taxonomy" id="259542"/>
    <lineage>
        <taxon>Eukaryota</taxon>
        <taxon>Metazoa</taxon>
        <taxon>Spiralia</taxon>
        <taxon>Lophotrochozoa</taxon>
        <taxon>Mollusca</taxon>
        <taxon>Gastropoda</taxon>
        <taxon>Heterobranchia</taxon>
        <taxon>Euthyneura</taxon>
        <taxon>Panpulmonata</taxon>
        <taxon>Sacoglossa</taxon>
        <taxon>Placobranchoidea</taxon>
        <taxon>Plakobranchidae</taxon>
        <taxon>Plakobranchus</taxon>
    </lineage>
</organism>
<evidence type="ECO:0000313" key="3">
    <source>
        <dbReference type="Proteomes" id="UP000735302"/>
    </source>
</evidence>
<evidence type="ECO:0000256" key="1">
    <source>
        <dbReference type="SAM" id="MobiDB-lite"/>
    </source>
</evidence>
<accession>A0AAV3YG92</accession>
<evidence type="ECO:0000313" key="2">
    <source>
        <dbReference type="EMBL" id="GFN81157.1"/>
    </source>
</evidence>
<dbReference type="AlphaFoldDB" id="A0AAV3YG92"/>